<dbReference type="AlphaFoldDB" id="A0A2G9ZFZ3"/>
<dbReference type="Proteomes" id="UP000230447">
    <property type="component" value="Unassembled WGS sequence"/>
</dbReference>
<evidence type="ECO:0000313" key="3">
    <source>
        <dbReference type="Proteomes" id="UP000230447"/>
    </source>
</evidence>
<keyword evidence="1" id="KW-1133">Transmembrane helix</keyword>
<feature type="transmembrane region" description="Helical" evidence="1">
    <location>
        <begin position="39"/>
        <end position="60"/>
    </location>
</feature>
<sequence>MLNTIFLILGVIAGVLYLWFLFTLIYHLIRFSIGNAPKIIALVFFLGSFCLVILVIALFFKINWQNLSDLIVPIFKVF</sequence>
<evidence type="ECO:0000313" key="2">
    <source>
        <dbReference type="EMBL" id="PIP32089.1"/>
    </source>
</evidence>
<name>A0A2G9ZFZ3_9BACT</name>
<organism evidence="2 3">
    <name type="scientific">bacterium (Candidatus Gribaldobacteria) CG23_combo_of_CG06-09_8_20_14_all_37_87_8</name>
    <dbReference type="NCBI Taxonomy" id="2014278"/>
    <lineage>
        <taxon>Bacteria</taxon>
        <taxon>Candidatus Gribaldobacteria</taxon>
    </lineage>
</organism>
<proteinExistence type="predicted"/>
<comment type="caution">
    <text evidence="2">The sequence shown here is derived from an EMBL/GenBank/DDBJ whole genome shotgun (WGS) entry which is preliminary data.</text>
</comment>
<dbReference type="EMBL" id="PCSB01000002">
    <property type="protein sequence ID" value="PIP32089.1"/>
    <property type="molecule type" value="Genomic_DNA"/>
</dbReference>
<reference evidence="2 3" key="1">
    <citation type="submission" date="2017-09" db="EMBL/GenBank/DDBJ databases">
        <title>Depth-based differentiation of microbial function through sediment-hosted aquifers and enrichment of novel symbionts in the deep terrestrial subsurface.</title>
        <authorList>
            <person name="Probst A.J."/>
            <person name="Ladd B."/>
            <person name="Jarett J.K."/>
            <person name="Geller-Mcgrath D.E."/>
            <person name="Sieber C.M."/>
            <person name="Emerson J.B."/>
            <person name="Anantharaman K."/>
            <person name="Thomas B.C."/>
            <person name="Malmstrom R."/>
            <person name="Stieglmeier M."/>
            <person name="Klingl A."/>
            <person name="Woyke T."/>
            <person name="Ryan C.M."/>
            <person name="Banfield J.F."/>
        </authorList>
    </citation>
    <scope>NUCLEOTIDE SEQUENCE [LARGE SCALE GENOMIC DNA]</scope>
    <source>
        <strain evidence="2">CG23_combo_of_CG06-09_8_20_14_all_37_87_8</strain>
    </source>
</reference>
<feature type="transmembrane region" description="Helical" evidence="1">
    <location>
        <begin position="6"/>
        <end position="27"/>
    </location>
</feature>
<evidence type="ECO:0000256" key="1">
    <source>
        <dbReference type="SAM" id="Phobius"/>
    </source>
</evidence>
<keyword evidence="1" id="KW-0812">Transmembrane</keyword>
<accession>A0A2G9ZFZ3</accession>
<keyword evidence="1" id="KW-0472">Membrane</keyword>
<protein>
    <submittedName>
        <fullName evidence="2">Uncharacterized protein</fullName>
    </submittedName>
</protein>
<gene>
    <name evidence="2" type="ORF">COX24_00060</name>
</gene>